<evidence type="ECO:0000256" key="6">
    <source>
        <dbReference type="SAM" id="Coils"/>
    </source>
</evidence>
<dbReference type="PANTHER" id="PTHR30255:SF2">
    <property type="entry name" value="SINGLE-STRANDED-DNA-SPECIFIC EXONUCLEASE RECJ"/>
    <property type="match status" value="1"/>
</dbReference>
<dbReference type="EMBL" id="JADBGG010000011">
    <property type="protein sequence ID" value="MBE1425150.1"/>
    <property type="molecule type" value="Genomic_DNA"/>
</dbReference>
<dbReference type="InterPro" id="IPR004610">
    <property type="entry name" value="RecJ"/>
</dbReference>
<dbReference type="InterPro" id="IPR038763">
    <property type="entry name" value="DHH_sf"/>
</dbReference>
<dbReference type="InterPro" id="IPR001667">
    <property type="entry name" value="DDH_dom"/>
</dbReference>
<dbReference type="InterPro" id="IPR003156">
    <property type="entry name" value="DHHA1_dom"/>
</dbReference>
<protein>
    <recommendedName>
        <fullName evidence="2">Single-stranded-DNA-specific exonuclease RecJ</fullName>
    </recommendedName>
</protein>
<evidence type="ECO:0000259" key="9">
    <source>
        <dbReference type="Pfam" id="PF17768"/>
    </source>
</evidence>
<dbReference type="RefSeq" id="WP_318779627.1">
    <property type="nucleotide sequence ID" value="NZ_JADBGG010000011.1"/>
</dbReference>
<proteinExistence type="inferred from homology"/>
<dbReference type="PANTHER" id="PTHR30255">
    <property type="entry name" value="SINGLE-STRANDED-DNA-SPECIFIC EXONUCLEASE RECJ"/>
    <property type="match status" value="1"/>
</dbReference>
<dbReference type="Pfam" id="PF02272">
    <property type="entry name" value="DHHA1"/>
    <property type="match status" value="1"/>
</dbReference>
<accession>A0ABR9H386</accession>
<sequence length="577" mass="63512">MKLMSDTQAAWKLKAPAPEAAQNPAQQRDIAERLEVSPLLVHLMSLRGLANESDMDKFLSPGLRYLHPLDKWPGIEAGAALICKAVEENRRIAVWGDYDVDGITATTLVKDFMARRGVEISHYIPDRLDFGYGLHVDGIRELAAQGIGLLLTVDCGIANNEEIREARALGMQVIVTDHHLPGQELPEAEVIINPKLEGWPTQNLAGVGVAFLLMGAVNRLLPGAAADIRDFLDLVALGTVADVVPLDEQNRILVKNGLLLIKEGRRPGIQALKEISGLAPDDNVGTGSIGFALAPRINAAGRIGDPDLAVRMLLAKDPEEARQLATKLDKLNAKRKLEEQRILEEAIAQAESQLHLPGLVLHSEHWHSGIIGIVASRIVERFHRPCLILTKENGIFKGSGRSTPAFDLYQALLSCKQCLYKFGGHRQAAGLKLEPFQLANLKNLFAWAVEEQLGSNPAPPVLELDAELPFALITATLLKELELLQPFGQGNPRPIFLSPPLNILKHRFFSQKKHLELHLSDSSDGTNMRAVAWRQGERWQDASFTGRQIKIAYTPRLSKFNGLQQIELAVQDILSLE</sequence>
<dbReference type="Pfam" id="PF01368">
    <property type="entry name" value="DHH"/>
    <property type="match status" value="1"/>
</dbReference>
<evidence type="ECO:0000256" key="2">
    <source>
        <dbReference type="ARBA" id="ARBA00019841"/>
    </source>
</evidence>
<dbReference type="Pfam" id="PF17768">
    <property type="entry name" value="RecJ_OB"/>
    <property type="match status" value="1"/>
</dbReference>
<name>A0ABR9H386_9BACT</name>
<evidence type="ECO:0000313" key="11">
    <source>
        <dbReference type="Proteomes" id="UP000639010"/>
    </source>
</evidence>
<dbReference type="Gene3D" id="3.10.310.30">
    <property type="match status" value="1"/>
</dbReference>
<keyword evidence="11" id="KW-1185">Reference proteome</keyword>
<keyword evidence="4 10" id="KW-0378">Hydrolase</keyword>
<dbReference type="InterPro" id="IPR051673">
    <property type="entry name" value="SSDNA_exonuclease_RecJ"/>
</dbReference>
<dbReference type="NCBIfam" id="TIGR00644">
    <property type="entry name" value="recJ"/>
    <property type="match status" value="1"/>
</dbReference>
<gene>
    <name evidence="10" type="ORF">H4684_001794</name>
</gene>
<keyword evidence="3" id="KW-0540">Nuclease</keyword>
<reference evidence="10 11" key="1">
    <citation type="submission" date="2020-10" db="EMBL/GenBank/DDBJ databases">
        <title>Genomic Encyclopedia of Type Strains, Phase IV (KMG-IV): sequencing the most valuable type-strain genomes for metagenomic binning, comparative biology and taxonomic classification.</title>
        <authorList>
            <person name="Goeker M."/>
        </authorList>
    </citation>
    <scope>NUCLEOTIDE SEQUENCE [LARGE SCALE GENOMIC DNA]</scope>
    <source>
        <strain evidence="10 11">DSM 4194</strain>
    </source>
</reference>
<evidence type="ECO:0000256" key="5">
    <source>
        <dbReference type="ARBA" id="ARBA00022839"/>
    </source>
</evidence>
<evidence type="ECO:0000259" key="7">
    <source>
        <dbReference type="Pfam" id="PF01368"/>
    </source>
</evidence>
<dbReference type="Proteomes" id="UP000639010">
    <property type="component" value="Unassembled WGS sequence"/>
</dbReference>
<feature type="domain" description="DHHA1" evidence="8">
    <location>
        <begin position="360"/>
        <end position="444"/>
    </location>
</feature>
<evidence type="ECO:0000256" key="3">
    <source>
        <dbReference type="ARBA" id="ARBA00022722"/>
    </source>
</evidence>
<comment type="similarity">
    <text evidence="1">Belongs to the RecJ family.</text>
</comment>
<dbReference type="GO" id="GO:0004527">
    <property type="term" value="F:exonuclease activity"/>
    <property type="evidence" value="ECO:0007669"/>
    <property type="project" value="UniProtKB-KW"/>
</dbReference>
<keyword evidence="6" id="KW-0175">Coiled coil</keyword>
<keyword evidence="5 10" id="KW-0269">Exonuclease</keyword>
<evidence type="ECO:0000313" key="10">
    <source>
        <dbReference type="EMBL" id="MBE1425150.1"/>
    </source>
</evidence>
<comment type="caution">
    <text evidence="10">The sequence shown here is derived from an EMBL/GenBank/DDBJ whole genome shotgun (WGS) entry which is preliminary data.</text>
</comment>
<feature type="domain" description="RecJ OB" evidence="9">
    <location>
        <begin position="464"/>
        <end position="572"/>
    </location>
</feature>
<evidence type="ECO:0000259" key="8">
    <source>
        <dbReference type="Pfam" id="PF02272"/>
    </source>
</evidence>
<evidence type="ECO:0000256" key="4">
    <source>
        <dbReference type="ARBA" id="ARBA00022801"/>
    </source>
</evidence>
<feature type="coiled-coil region" evidence="6">
    <location>
        <begin position="321"/>
        <end position="353"/>
    </location>
</feature>
<evidence type="ECO:0000256" key="1">
    <source>
        <dbReference type="ARBA" id="ARBA00005915"/>
    </source>
</evidence>
<dbReference type="SUPFAM" id="SSF64182">
    <property type="entry name" value="DHH phosphoesterases"/>
    <property type="match status" value="1"/>
</dbReference>
<dbReference type="Gene3D" id="3.90.1640.30">
    <property type="match status" value="1"/>
</dbReference>
<feature type="domain" description="DDH" evidence="7">
    <location>
        <begin position="91"/>
        <end position="239"/>
    </location>
</feature>
<organism evidence="10 11">
    <name type="scientific">Desulfomicrobium macestii</name>
    <dbReference type="NCBI Taxonomy" id="90731"/>
    <lineage>
        <taxon>Bacteria</taxon>
        <taxon>Pseudomonadati</taxon>
        <taxon>Thermodesulfobacteriota</taxon>
        <taxon>Desulfovibrionia</taxon>
        <taxon>Desulfovibrionales</taxon>
        <taxon>Desulfomicrobiaceae</taxon>
        <taxon>Desulfomicrobium</taxon>
    </lineage>
</organism>
<dbReference type="InterPro" id="IPR041122">
    <property type="entry name" value="RecJ_OB"/>
</dbReference>